<sequence>MEALSAALQLSEMQRAFVQFCGVLQELILNHQVAHSVVQSLHNDLPALQPEPKGPSRNATPSSFRTGAAVDDATSRRQSSSSSFSSLEHLQHLAPRLTPTAAASAVAFGNVGTDPSYRVASECQDNYVILQNAALRSRDLLSRLQQLHRSALATLEQQSLMLADGRASGSCDSGAPYPDPTPDPDRNPDWYSEVECSYSGLPTATDGTVFSGYDVDAETYQPVVGTTADGGAAATTDAVSTPGPSSLGMPQLPPNTSGRGPANPAAAASAAAVMTTTSQRPSPSDAVQRLPGSDLVIIMGELCREVSLEVELLVCIASSMELQTPPEDLAVYDIMLKLQPYTDERIVAVALAQRDLLLPIRSAEGRGEGPSAGQHGKGGGGVSRSRGRTAGA</sequence>
<protein>
    <submittedName>
        <fullName evidence="2">Uncharacterized protein</fullName>
    </submittedName>
</protein>
<name>A0A8J4API4_9CHLO</name>
<reference evidence="2" key="1">
    <citation type="journal article" date="2021" name="Proc. Natl. Acad. Sci. U.S.A.">
        <title>Three genomes in the algal genus Volvox reveal the fate of a haploid sex-determining region after a transition to homothallism.</title>
        <authorList>
            <person name="Yamamoto K."/>
            <person name="Hamaji T."/>
            <person name="Kawai-Toyooka H."/>
            <person name="Matsuzaki R."/>
            <person name="Takahashi F."/>
            <person name="Nishimura Y."/>
            <person name="Kawachi M."/>
            <person name="Noguchi H."/>
            <person name="Minakuchi Y."/>
            <person name="Umen J.G."/>
            <person name="Toyoda A."/>
            <person name="Nozaki H."/>
        </authorList>
    </citation>
    <scope>NUCLEOTIDE SEQUENCE</scope>
    <source>
        <strain evidence="2">NIES-3780</strain>
    </source>
</reference>
<organism evidence="2 3">
    <name type="scientific">Volvox africanus</name>
    <dbReference type="NCBI Taxonomy" id="51714"/>
    <lineage>
        <taxon>Eukaryota</taxon>
        <taxon>Viridiplantae</taxon>
        <taxon>Chlorophyta</taxon>
        <taxon>core chlorophytes</taxon>
        <taxon>Chlorophyceae</taxon>
        <taxon>CS clade</taxon>
        <taxon>Chlamydomonadales</taxon>
        <taxon>Volvocaceae</taxon>
        <taxon>Volvox</taxon>
    </lineage>
</organism>
<comment type="caution">
    <text evidence="2">The sequence shown here is derived from an EMBL/GenBank/DDBJ whole genome shotgun (WGS) entry which is preliminary data.</text>
</comment>
<feature type="region of interest" description="Disordered" evidence="1">
    <location>
        <begin position="363"/>
        <end position="392"/>
    </location>
</feature>
<feature type="compositionally biased region" description="Low complexity" evidence="1">
    <location>
        <begin position="261"/>
        <end position="272"/>
    </location>
</feature>
<feature type="region of interest" description="Disordered" evidence="1">
    <location>
        <begin position="45"/>
        <end position="84"/>
    </location>
</feature>
<dbReference type="AlphaFoldDB" id="A0A8J4API4"/>
<feature type="region of interest" description="Disordered" evidence="1">
    <location>
        <begin position="164"/>
        <end position="189"/>
    </location>
</feature>
<feature type="region of interest" description="Disordered" evidence="1">
    <location>
        <begin position="231"/>
        <end position="288"/>
    </location>
</feature>
<gene>
    <name evidence="2" type="ORF">Vafri_2544</name>
</gene>
<evidence type="ECO:0000313" key="3">
    <source>
        <dbReference type="Proteomes" id="UP000747399"/>
    </source>
</evidence>
<keyword evidence="3" id="KW-1185">Reference proteome</keyword>
<dbReference type="Proteomes" id="UP000747399">
    <property type="component" value="Unassembled WGS sequence"/>
</dbReference>
<accession>A0A8J4API4</accession>
<evidence type="ECO:0000313" key="2">
    <source>
        <dbReference type="EMBL" id="GIL45253.1"/>
    </source>
</evidence>
<proteinExistence type="predicted"/>
<evidence type="ECO:0000256" key="1">
    <source>
        <dbReference type="SAM" id="MobiDB-lite"/>
    </source>
</evidence>
<dbReference type="EMBL" id="BNCO01000003">
    <property type="protein sequence ID" value="GIL45253.1"/>
    <property type="molecule type" value="Genomic_DNA"/>
</dbReference>